<evidence type="ECO:0000313" key="1">
    <source>
        <dbReference type="EMBL" id="CAG8767190.1"/>
    </source>
</evidence>
<proteinExistence type="predicted"/>
<sequence>TTARPQERPELQVSPFLAQTSVFARFQAHFLPHVSSPPPTTSPAPVETIHPPPPKYIKIRIITWNMNGTLPKGDLATLLGTLPQYEESSVKLNDTEIPGLSLDTGHPYHLVLVAGQECPTLMGLPMGLGGGMKWDWDKEEDDKR</sequence>
<evidence type="ECO:0000313" key="2">
    <source>
        <dbReference type="Proteomes" id="UP000789525"/>
    </source>
</evidence>
<feature type="non-terminal residue" evidence="1">
    <location>
        <position position="144"/>
    </location>
</feature>
<keyword evidence="2" id="KW-1185">Reference proteome</keyword>
<dbReference type="Proteomes" id="UP000789525">
    <property type="component" value="Unassembled WGS sequence"/>
</dbReference>
<reference evidence="1" key="1">
    <citation type="submission" date="2021-06" db="EMBL/GenBank/DDBJ databases">
        <authorList>
            <person name="Kallberg Y."/>
            <person name="Tangrot J."/>
            <person name="Rosling A."/>
        </authorList>
    </citation>
    <scope>NUCLEOTIDE SEQUENCE</scope>
    <source>
        <strain evidence="1">CL356</strain>
    </source>
</reference>
<organism evidence="1 2">
    <name type="scientific">Acaulospora colombiana</name>
    <dbReference type="NCBI Taxonomy" id="27376"/>
    <lineage>
        <taxon>Eukaryota</taxon>
        <taxon>Fungi</taxon>
        <taxon>Fungi incertae sedis</taxon>
        <taxon>Mucoromycota</taxon>
        <taxon>Glomeromycotina</taxon>
        <taxon>Glomeromycetes</taxon>
        <taxon>Diversisporales</taxon>
        <taxon>Acaulosporaceae</taxon>
        <taxon>Acaulospora</taxon>
    </lineage>
</organism>
<gene>
    <name evidence="1" type="ORF">ACOLOM_LOCUS13521</name>
</gene>
<feature type="non-terminal residue" evidence="1">
    <location>
        <position position="1"/>
    </location>
</feature>
<dbReference type="EMBL" id="CAJVPT010062587">
    <property type="protein sequence ID" value="CAG8767190.1"/>
    <property type="molecule type" value="Genomic_DNA"/>
</dbReference>
<accession>A0ACA9QWD0</accession>
<protein>
    <submittedName>
        <fullName evidence="1">12155_t:CDS:1</fullName>
    </submittedName>
</protein>
<comment type="caution">
    <text evidence="1">The sequence shown here is derived from an EMBL/GenBank/DDBJ whole genome shotgun (WGS) entry which is preliminary data.</text>
</comment>
<name>A0ACA9QWD0_9GLOM</name>